<evidence type="ECO:0000313" key="2">
    <source>
        <dbReference type="EMBL" id="MCU6743663.1"/>
    </source>
</evidence>
<feature type="transmembrane region" description="Helical" evidence="1">
    <location>
        <begin position="12"/>
        <end position="34"/>
    </location>
</feature>
<protein>
    <submittedName>
        <fullName evidence="2">Uncharacterized protein</fullName>
    </submittedName>
</protein>
<evidence type="ECO:0000256" key="1">
    <source>
        <dbReference type="SAM" id="Phobius"/>
    </source>
</evidence>
<sequence length="1055" mass="119197">MSTRGRNKKNIGIWISVISLILVAAGTAGISAALRLEEKTQTEAADTVENVTSETNAVVTEKKGALRSFVNQTKTEAEPGDNRDVFRIIEVIPHEACSVFPYMIDWKTEKGYDQNTPLGYDGILLTAQFTGGSYGSGLNMFSYPNVKTRDSRPFTYVEEKYQKEYLDSLEDYQKEFATQYDTSRGSKWFRKTKNESALVSELYGYFEYVGEGKGLYYLNTSQLAEQKNPGTTVYGIHYEIQAVPRKGTENAKGYMYACDPAYYWSKESTNSSKPDYKGNKVVGLTDYNYSLKFQKTDDGEYTADKIAYNPAGGEGYDYDLIIVPDKINSWQGGFYYKKAGNYEVGTYQEAGGGSYVRYNDVKKTDGLEKADAALGAGYFLLDKDNTYSEVKRYEVTFKQADHGKGCYNAATPDSWTAADTNYYFAYAGAGKGEYKVTFLYAPSAKVKYSAELQEVTTNQGEYALATTSTDGNGKAKYGKDKGAAGVSYDYAEVIINFDAFAENETKQYPVKDAPETWNGRSGVTSGRYGYADEVGGWVFVPIEKAGDMKQTFLKNVLTDTQGTNSNKDIYFKPGDRIYVTNQQRTYRYYCQDGLQNNEWFKLLCYSSNPLDQDQPYTTMIDGVGIDFDKTMNENLSNEVTKQLLNAFDGQFRIEIIQMTPEKLTPDDVRSADLIYISNQEGINMMSSNWNTISRLLPDEDLPECNWNTYCPWSEGQDLSSDTLMTLYDECIYERNRALIVCHSVINGDAGINRNLTKLYYMMNFFDEALSWAYFMPEQYPDAANENYSRIRIADNYRTATVDVYKGGEWGTFNNVFLEESVYADEGQENETEPEGLSEEEIAEQAAEYPQYNLESWKPEYFQVWSTWSHSSVVEGFGYQDDIGYWANIVQEGETKLTVKYYIDPMFMSATTKDNIWKILRNRKVDNARIVVEVTNGEMTSETIPRRVIYADEFDPESFDIDYKVMLLGTGKNPSVLQDITLTFEDGSLAGKGADLEYNVENVNNVRHGFTLDGSSAGELNPSVTMRKVTITATDNNGKQGSTEVYVIVRESFMLN</sequence>
<keyword evidence="1" id="KW-0812">Transmembrane</keyword>
<dbReference type="EMBL" id="JAOQKJ010000003">
    <property type="protein sequence ID" value="MCU6743663.1"/>
    <property type="molecule type" value="Genomic_DNA"/>
</dbReference>
<evidence type="ECO:0000313" key="3">
    <source>
        <dbReference type="Proteomes" id="UP001652432"/>
    </source>
</evidence>
<name>A0ABT2T096_9FIRM</name>
<accession>A0ABT2T096</accession>
<dbReference type="Proteomes" id="UP001652432">
    <property type="component" value="Unassembled WGS sequence"/>
</dbReference>
<keyword evidence="1" id="KW-1133">Transmembrane helix</keyword>
<proteinExistence type="predicted"/>
<keyword evidence="1" id="KW-0472">Membrane</keyword>
<organism evidence="2 3">
    <name type="scientific">Suilimivivens aceti</name>
    <dbReference type="NCBI Taxonomy" id="2981774"/>
    <lineage>
        <taxon>Bacteria</taxon>
        <taxon>Bacillati</taxon>
        <taxon>Bacillota</taxon>
        <taxon>Clostridia</taxon>
        <taxon>Lachnospirales</taxon>
        <taxon>Lachnospiraceae</taxon>
        <taxon>Suilimivivens</taxon>
    </lineage>
</organism>
<gene>
    <name evidence="2" type="ORF">OCV77_03955</name>
</gene>
<keyword evidence="3" id="KW-1185">Reference proteome</keyword>
<reference evidence="2 3" key="1">
    <citation type="journal article" date="2021" name="ISME Commun">
        <title>Automated analysis of genomic sequences facilitates high-throughput and comprehensive description of bacteria.</title>
        <authorList>
            <person name="Hitch T.C.A."/>
        </authorList>
    </citation>
    <scope>NUCLEOTIDE SEQUENCE [LARGE SCALE GENOMIC DNA]</scope>
    <source>
        <strain evidence="2 3">Sanger_18</strain>
    </source>
</reference>
<dbReference type="RefSeq" id="WP_262573486.1">
    <property type="nucleotide sequence ID" value="NZ_JAOQKJ010000003.1"/>
</dbReference>
<comment type="caution">
    <text evidence="2">The sequence shown here is derived from an EMBL/GenBank/DDBJ whole genome shotgun (WGS) entry which is preliminary data.</text>
</comment>